<dbReference type="Proteomes" id="UP000036834">
    <property type="component" value="Unassembled WGS sequence"/>
</dbReference>
<dbReference type="RefSeq" id="WP_049742077.1">
    <property type="nucleotide sequence ID" value="NZ_BJON01000033.1"/>
</dbReference>
<keyword evidence="2" id="KW-0378">Hydrolase</keyword>
<evidence type="ECO:0000259" key="1">
    <source>
        <dbReference type="Pfam" id="PF13354"/>
    </source>
</evidence>
<dbReference type="Gene3D" id="3.40.710.10">
    <property type="entry name" value="DD-peptidase/beta-lactamase superfamily"/>
    <property type="match status" value="1"/>
</dbReference>
<feature type="domain" description="Beta-lactamase class A catalytic" evidence="1">
    <location>
        <begin position="30"/>
        <end position="237"/>
    </location>
</feature>
<dbReference type="GO" id="GO:0008800">
    <property type="term" value="F:beta-lactamase activity"/>
    <property type="evidence" value="ECO:0007669"/>
    <property type="project" value="InterPro"/>
</dbReference>
<dbReference type="GO" id="GO:0046677">
    <property type="term" value="P:response to antibiotic"/>
    <property type="evidence" value="ECO:0007669"/>
    <property type="project" value="InterPro"/>
</dbReference>
<comment type="caution">
    <text evidence="3">The sequence shown here is derived from an EMBL/GenBank/DDBJ whole genome shotgun (WGS) entry which is preliminary data.</text>
</comment>
<dbReference type="Proteomes" id="UP000319578">
    <property type="component" value="Unassembled WGS sequence"/>
</dbReference>
<reference evidence="4" key="1">
    <citation type="submission" date="2015-07" db="EMBL/GenBank/DDBJ databases">
        <title>Genome sequencing project for genomic taxonomy and phylogenomics of Bacillus-like bacteria.</title>
        <authorList>
            <person name="Liu B."/>
            <person name="Wang J."/>
            <person name="Zhu Y."/>
            <person name="Liu G."/>
            <person name="Chen Q."/>
            <person name="Chen Z."/>
            <person name="Lan J."/>
            <person name="Che J."/>
            <person name="Ge C."/>
            <person name="Shi H."/>
            <person name="Pan Z."/>
            <person name="Liu X."/>
        </authorList>
    </citation>
    <scope>NUCLEOTIDE SEQUENCE [LARGE SCALE GENOMIC DNA]</scope>
    <source>
        <strain evidence="4">DSM 9887</strain>
    </source>
</reference>
<dbReference type="InterPro" id="IPR045155">
    <property type="entry name" value="Beta-lactam_cat"/>
</dbReference>
<dbReference type="OrthoDB" id="9775096at2"/>
<evidence type="ECO:0000313" key="5">
    <source>
        <dbReference type="Proteomes" id="UP000319578"/>
    </source>
</evidence>
<sequence>MKKSKLEKTIQELAASVDGRVAVYIEWDEGRIGLNEQEAFPSASLIKIPIMLEALRQEQVGQTDLNTSLAIPAEERVGGMGVLANLSSDIQLPLRDLVSLMIAISDNTATNLVIQKVTMEAVNQLAARLGCQQTVLARKMMDTEAVRQGRDNYTSAQDIGLFLKEIIVGNALDSSRKEAAFQMMRQQQFHTKLPAYFLGELPLDACFAHKTGELAGIEHDAGILKIGKQYITMAVLTRDLADEAAGREFIAKVGKAVFDTFCQRD</sequence>
<dbReference type="Pfam" id="PF13354">
    <property type="entry name" value="Beta-lactamase2"/>
    <property type="match status" value="1"/>
</dbReference>
<evidence type="ECO:0000313" key="2">
    <source>
        <dbReference type="EMBL" id="GED72716.1"/>
    </source>
</evidence>
<dbReference type="STRING" id="54915.ADS79_29900"/>
<name>A0A0K9YMQ6_9BACL</name>
<dbReference type="PATRIC" id="fig|54915.3.peg.5204"/>
<keyword evidence="5" id="KW-1185">Reference proteome</keyword>
<dbReference type="EMBL" id="LGIQ01000011">
    <property type="protein sequence ID" value="KNB70033.1"/>
    <property type="molecule type" value="Genomic_DNA"/>
</dbReference>
<evidence type="ECO:0000313" key="4">
    <source>
        <dbReference type="Proteomes" id="UP000036834"/>
    </source>
</evidence>
<gene>
    <name evidence="3" type="ORF">ADS79_29900</name>
    <name evidence="2" type="ORF">BRE01_64180</name>
</gene>
<dbReference type="PANTHER" id="PTHR35333:SF3">
    <property type="entry name" value="BETA-LACTAMASE-TYPE TRANSPEPTIDASE FOLD CONTAINING PROTEIN"/>
    <property type="match status" value="1"/>
</dbReference>
<organism evidence="3 4">
    <name type="scientific">Brevibacillus reuszeri</name>
    <dbReference type="NCBI Taxonomy" id="54915"/>
    <lineage>
        <taxon>Bacteria</taxon>
        <taxon>Bacillati</taxon>
        <taxon>Bacillota</taxon>
        <taxon>Bacilli</taxon>
        <taxon>Bacillales</taxon>
        <taxon>Paenibacillaceae</taxon>
        <taxon>Brevibacillus</taxon>
    </lineage>
</organism>
<dbReference type="AlphaFoldDB" id="A0A0K9YMQ6"/>
<dbReference type="EMBL" id="BJON01000033">
    <property type="protein sequence ID" value="GED72716.1"/>
    <property type="molecule type" value="Genomic_DNA"/>
</dbReference>
<dbReference type="GO" id="GO:0030655">
    <property type="term" value="P:beta-lactam antibiotic catabolic process"/>
    <property type="evidence" value="ECO:0007669"/>
    <property type="project" value="InterPro"/>
</dbReference>
<dbReference type="InterPro" id="IPR000871">
    <property type="entry name" value="Beta-lactam_class-A"/>
</dbReference>
<reference evidence="2 5" key="3">
    <citation type="submission" date="2019-06" db="EMBL/GenBank/DDBJ databases">
        <title>Whole genome shotgun sequence of Brevibacillus reuszeri NBRC 15719.</title>
        <authorList>
            <person name="Hosoyama A."/>
            <person name="Uohara A."/>
            <person name="Ohji S."/>
            <person name="Ichikawa N."/>
        </authorList>
    </citation>
    <scope>NUCLEOTIDE SEQUENCE [LARGE SCALE GENOMIC DNA]</scope>
    <source>
        <strain evidence="2 5">NBRC 15719</strain>
    </source>
</reference>
<protein>
    <submittedName>
        <fullName evidence="2">Serine hydrolase</fullName>
    </submittedName>
</protein>
<dbReference type="SUPFAM" id="SSF56601">
    <property type="entry name" value="beta-lactamase/transpeptidase-like"/>
    <property type="match status" value="1"/>
</dbReference>
<accession>A0A0K9YMQ6</accession>
<reference evidence="3" key="2">
    <citation type="submission" date="2015-07" db="EMBL/GenBank/DDBJ databases">
        <title>MeaNS - Measles Nucleotide Surveillance Program.</title>
        <authorList>
            <person name="Tran T."/>
            <person name="Druce J."/>
        </authorList>
    </citation>
    <scope>NUCLEOTIDE SEQUENCE</scope>
    <source>
        <strain evidence="3">DSM 9887</strain>
    </source>
</reference>
<proteinExistence type="predicted"/>
<evidence type="ECO:0000313" key="3">
    <source>
        <dbReference type="EMBL" id="KNB70033.1"/>
    </source>
</evidence>
<dbReference type="PANTHER" id="PTHR35333">
    <property type="entry name" value="BETA-LACTAMASE"/>
    <property type="match status" value="1"/>
</dbReference>
<dbReference type="InterPro" id="IPR012338">
    <property type="entry name" value="Beta-lactam/transpept-like"/>
</dbReference>